<name>A0A1F5I038_9BACT</name>
<dbReference type="EMBL" id="MFBS01000018">
    <property type="protein sequence ID" value="OGE09615.1"/>
    <property type="molecule type" value="Genomic_DNA"/>
</dbReference>
<accession>A0A1F5I038</accession>
<dbReference type="AlphaFoldDB" id="A0A1F5I038"/>
<dbReference type="Proteomes" id="UP000179227">
    <property type="component" value="Unassembled WGS sequence"/>
</dbReference>
<evidence type="ECO:0000313" key="1">
    <source>
        <dbReference type="EMBL" id="OGE09615.1"/>
    </source>
</evidence>
<gene>
    <name evidence="1" type="ORF">A3A60_01655</name>
</gene>
<comment type="caution">
    <text evidence="1">The sequence shown here is derived from an EMBL/GenBank/DDBJ whole genome shotgun (WGS) entry which is preliminary data.</text>
</comment>
<reference evidence="1 2" key="1">
    <citation type="journal article" date="2016" name="Nat. Commun.">
        <title>Thousands of microbial genomes shed light on interconnected biogeochemical processes in an aquifer system.</title>
        <authorList>
            <person name="Anantharaman K."/>
            <person name="Brown C.T."/>
            <person name="Hug L.A."/>
            <person name="Sharon I."/>
            <person name="Castelle C.J."/>
            <person name="Probst A.J."/>
            <person name="Thomas B.C."/>
            <person name="Singh A."/>
            <person name="Wilkins M.J."/>
            <person name="Karaoz U."/>
            <person name="Brodie E.L."/>
            <person name="Williams K.H."/>
            <person name="Hubbard S.S."/>
            <person name="Banfield J.F."/>
        </authorList>
    </citation>
    <scope>NUCLEOTIDE SEQUENCE [LARGE SCALE GENOMIC DNA]</scope>
</reference>
<dbReference type="STRING" id="1797729.A3A60_01655"/>
<organism evidence="1 2">
    <name type="scientific">Candidatus Curtissbacteria bacterium RIFCSPLOWO2_01_FULL_42_26</name>
    <dbReference type="NCBI Taxonomy" id="1797729"/>
    <lineage>
        <taxon>Bacteria</taxon>
        <taxon>Candidatus Curtissiibacteriota</taxon>
    </lineage>
</organism>
<protein>
    <submittedName>
        <fullName evidence="1">Uncharacterized protein</fullName>
    </submittedName>
</protein>
<sequence>MKVQINEKLNKFLNTHSIDEECEVVYLLVELRKLLDRERKQNKSDSYSLVRFHADWAVHTKKEYITPAIKEIMTMIDDSIDVYPKDGNIDFLLLPDFREELKQLLEGNGLPNEFCKNDDSWMNFMSALTQVLADQPIINPTENIEEFRYIDMKKEGIMANIDFRGAKAGGSIMLGFGL</sequence>
<proteinExistence type="predicted"/>
<evidence type="ECO:0000313" key="2">
    <source>
        <dbReference type="Proteomes" id="UP000179227"/>
    </source>
</evidence>